<dbReference type="Gene3D" id="2.40.70.10">
    <property type="entry name" value="Acid Proteases"/>
    <property type="match status" value="1"/>
</dbReference>
<accession>A0A699HTP7</accession>
<feature type="region of interest" description="Disordered" evidence="1">
    <location>
        <begin position="307"/>
        <end position="354"/>
    </location>
</feature>
<dbReference type="InterPro" id="IPR021109">
    <property type="entry name" value="Peptidase_aspartic_dom_sf"/>
</dbReference>
<organism evidence="2">
    <name type="scientific">Tanacetum cinerariifolium</name>
    <name type="common">Dalmatian daisy</name>
    <name type="synonym">Chrysanthemum cinerariifolium</name>
    <dbReference type="NCBI Taxonomy" id="118510"/>
    <lineage>
        <taxon>Eukaryota</taxon>
        <taxon>Viridiplantae</taxon>
        <taxon>Streptophyta</taxon>
        <taxon>Embryophyta</taxon>
        <taxon>Tracheophyta</taxon>
        <taxon>Spermatophyta</taxon>
        <taxon>Magnoliopsida</taxon>
        <taxon>eudicotyledons</taxon>
        <taxon>Gunneridae</taxon>
        <taxon>Pentapetalae</taxon>
        <taxon>asterids</taxon>
        <taxon>campanulids</taxon>
        <taxon>Asterales</taxon>
        <taxon>Asteraceae</taxon>
        <taxon>Asteroideae</taxon>
        <taxon>Anthemideae</taxon>
        <taxon>Anthemidinae</taxon>
        <taxon>Tanacetum</taxon>
    </lineage>
</organism>
<dbReference type="GO" id="GO:0003964">
    <property type="term" value="F:RNA-directed DNA polymerase activity"/>
    <property type="evidence" value="ECO:0007669"/>
    <property type="project" value="UniProtKB-KW"/>
</dbReference>
<sequence length="959" mass="107555">MRTRRSYFPPNVTIPRRSRKQTSNVVEPEIRTIVEMADNRTMAQMLPALIEGYEDAIVVPPINANNFELKQTQCPHHGFSELHQLDTFYNALNPNDQDALDSAAGGNFLDKIPRECLSIIESKSKVRYSRSRVTNSRTNAPPSSSSPSNSFELQQIAASLEDKLEICMIHFEKSLNHMKASFVTPTAPIKAVEEVCITCGASHSYNHCPLTRGNEFPNFHDNIQQFQTAAVGAVYQNRPQQAPTYQAPAQQNAGMSSKFEAYTNANNANITELRMSFKNNQASSSSSLSSNTIPNPRNEAKAITTISGISYNGPPIPPPGVEKESEATKDMKLPSTKDIQPPSVQVQEKDEEPIEKPSVVVPKPKSNLFYPSRLAKEKLREKDDILAAKFMEIFRDLHFELSFANALVHMPKFAPMFKKLLNSKNKLIKLTKTPLNKNCSAVVLKKLPEKLGDPGGFLIPCDFSQFDNFLALADLGASINLMPLSIWKKLRLPTLNDTKMVLELADRTISKPTGVADNIFVKVGKFYFPTEFVVLDFVADLRVPLILGRPFLSTAHALIDVYVGEIILRYDEQSLILKCGDTPSISYNNFESLNKVDLIDVTCDEYSQEVLGFSDVVANDNSTSYFEPIVSNSSQNLTLFDESDFLLLKEADTFIAVDDEPISPEIEATYYDPEGDILFLENLLKEDPPLINPNHTKSPVEEPKYSFSMGYEHLNTTLKTESDEMIKSGVENLVPIPREYEVTSDKEKISESLTADEERLRKEHADYISRMEMLFTINPRPRSMVNINTIVESLPSLPIPDQDSDSLREEIDIVTDTDDVLPPSVENDDESEGEINVVEALVIDDSIPFPINESFDFEDDPSIPRPPLEPPDDEFDFDPNSGEVISALMNDNDKLNKDESFDPRGEIVVSTKDEDVDYFSFIFVIRSFLPYLIYPEVSPLFLSAKSKDTIFDPGFTLSD</sequence>
<dbReference type="PANTHER" id="PTHR33067:SF9">
    <property type="entry name" value="RNA-DIRECTED DNA POLYMERASE"/>
    <property type="match status" value="1"/>
</dbReference>
<feature type="region of interest" description="Disordered" evidence="1">
    <location>
        <begin position="856"/>
        <end position="876"/>
    </location>
</feature>
<proteinExistence type="predicted"/>
<protein>
    <submittedName>
        <fullName evidence="2">Reverse transcriptase domain-containing protein</fullName>
    </submittedName>
</protein>
<comment type="caution">
    <text evidence="2">The sequence shown here is derived from an EMBL/GenBank/DDBJ whole genome shotgun (WGS) entry which is preliminary data.</text>
</comment>
<dbReference type="PANTHER" id="PTHR33067">
    <property type="entry name" value="RNA-DIRECTED DNA POLYMERASE-RELATED"/>
    <property type="match status" value="1"/>
</dbReference>
<dbReference type="CDD" id="cd00303">
    <property type="entry name" value="retropepsin_like"/>
    <property type="match status" value="1"/>
</dbReference>
<dbReference type="EMBL" id="BKCJ010207353">
    <property type="protein sequence ID" value="GEY76295.1"/>
    <property type="molecule type" value="Genomic_DNA"/>
</dbReference>
<evidence type="ECO:0000256" key="1">
    <source>
        <dbReference type="SAM" id="MobiDB-lite"/>
    </source>
</evidence>
<name>A0A699HTP7_TANCI</name>
<keyword evidence="2" id="KW-0548">Nucleotidyltransferase</keyword>
<feature type="compositionally biased region" description="Low complexity" evidence="1">
    <location>
        <begin position="131"/>
        <end position="150"/>
    </location>
</feature>
<feature type="region of interest" description="Disordered" evidence="1">
    <location>
        <begin position="130"/>
        <end position="151"/>
    </location>
</feature>
<keyword evidence="2" id="KW-0808">Transferase</keyword>
<keyword evidence="2" id="KW-0695">RNA-directed DNA polymerase</keyword>
<reference evidence="2" key="1">
    <citation type="journal article" date="2019" name="Sci. Rep.">
        <title>Draft genome of Tanacetum cinerariifolium, the natural source of mosquito coil.</title>
        <authorList>
            <person name="Yamashiro T."/>
            <person name="Shiraishi A."/>
            <person name="Satake H."/>
            <person name="Nakayama K."/>
        </authorList>
    </citation>
    <scope>NUCLEOTIDE SEQUENCE</scope>
</reference>
<dbReference type="AlphaFoldDB" id="A0A699HTP7"/>
<feature type="compositionally biased region" description="Basic and acidic residues" evidence="1">
    <location>
        <begin position="321"/>
        <end position="332"/>
    </location>
</feature>
<gene>
    <name evidence="2" type="ORF">Tci_448269</name>
</gene>
<evidence type="ECO:0000313" key="2">
    <source>
        <dbReference type="EMBL" id="GEY76295.1"/>
    </source>
</evidence>